<comment type="subunit">
    <text evidence="4">Component of the exocyst complex.</text>
</comment>
<dbReference type="EMBL" id="CAWUHC010000017">
    <property type="protein sequence ID" value="CAK7216236.1"/>
    <property type="molecule type" value="Genomic_DNA"/>
</dbReference>
<feature type="region of interest" description="Disordered" evidence="5">
    <location>
        <begin position="17"/>
        <end position="94"/>
    </location>
</feature>
<comment type="function">
    <text evidence="4">Component of the exocyst complex involved in the docking of exocytic vesicles with fusion sites on the plasma membrane.</text>
</comment>
<evidence type="ECO:0000313" key="7">
    <source>
        <dbReference type="EMBL" id="CAK7216236.1"/>
    </source>
</evidence>
<dbReference type="PANTHER" id="PTHR13043:SF1">
    <property type="entry name" value="EXOCYST COMPLEX COMPONENT 2"/>
    <property type="match status" value="1"/>
</dbReference>
<evidence type="ECO:0000313" key="8">
    <source>
        <dbReference type="Proteomes" id="UP001642406"/>
    </source>
</evidence>
<feature type="compositionally biased region" description="Gly residues" evidence="5">
    <location>
        <begin position="635"/>
        <end position="646"/>
    </location>
</feature>
<keyword evidence="2 4" id="KW-0813">Transport</keyword>
<reference evidence="7 8" key="1">
    <citation type="submission" date="2024-01" db="EMBL/GenBank/DDBJ databases">
        <authorList>
            <person name="Allen C."/>
            <person name="Tagirdzhanova G."/>
        </authorList>
    </citation>
    <scope>NUCLEOTIDE SEQUENCE [LARGE SCALE GENOMIC DNA]</scope>
</reference>
<feature type="compositionally biased region" description="Gly residues" evidence="5">
    <location>
        <begin position="1128"/>
        <end position="1138"/>
    </location>
</feature>
<dbReference type="InterPro" id="IPR039481">
    <property type="entry name" value="EXOC2/Sec5_N_dom"/>
</dbReference>
<sequence length="1153" mass="125073">MADLERSVLDFYQISTAYPETWPADKNNDSDASDGETGGAGGNAKDKERKAKLNRRKSRYQALERAATQRQSTLPGGSGADKGVQRDEPDPLGTTDSVILALKRNGVKSVQDDPKLRNRFLLSSTTFSPALFLSQVHTDASTESLVAGLDVLSQSIDQKSASLKVLVESNFERFVRAKATIDNVYKEMKYHGSEPAPTPPPRNRAHSRHSSRSGAFRGSMSGGMSGGALGSPGTPPGASTAINDTRKRNALIKESEYGVMGIKTPLLEVSAKAEDVWGPALGGREKEETLRVVSGELSRFHEYIEASAAITESIKRNDHESLVEEYHKARRFADEARALVKELEKKSVATSGTGAKSGGESDAEATDEARPTDEQMYQILLAARMWHDVEDQIQAYKRDVWRRLTSMHSSVARSGGRLDAAASATGGGVGGRGDQHMELIGLLLELGVEDNPIWVWLLSRYDYLKGKIQAVCDRTKVEIEVLRRRLAAAEKPAPHVIASHLRSLGRQTIESKIGSLDSPDVIELWDKVHYFLVSLLSAQGILGEVVEFWHTVEGFVDGRTQKSLPAGYRGESQTHHRLSQQGAVDLQKGAIELVDLIREHVFSFFTGPPPEDVSLLFSPIPLSPRTPMSTTSMGGAFGGGNGGGAGPLSPNSLRDPRFNLDPKNPPPPSPRRGEAWEKFAFWPPWSNSISGVHYLSKLLALVGSGASEMASIGGADPAEVERLKTLVGAVRERCVAALCAAWNRDAENVKHVEDWHRSAERRDVTKMPATFNAFEGAILTGMQKILYVSEAMNKPGAGEIVLAPPPKLQQMVRAQYVTTLYKALSGMVENAERPVKKADDDWTTTDVDGVGYMAATPSSTAISAAVMSSLGLGLSSDGRAASAIMDNGAFNAGDRNVRMLLTLSNLQSLRAEIVPRLNTQFENAFSVKLTDETKTIRDVLGQIDTRLFLSYTRPSVEELRRIIRVGVLESSPATTAQPGGKPREARPYVYEALLLLVLVHSQVSTTAASLTQQVLSHLLEQMSRELLDAFKAYKPASGGGAQYDLAGLMQATLDVEFIAQALSQYTTERASELQGQIYQELDARTDDDARARLQGELPEMRSVLKRLREASKNEFACFRKPKRSGGDRATGGGGGSAGGDRTASPAPNPSQGM</sequence>
<dbReference type="InterPro" id="IPR029175">
    <property type="entry name" value="EXOC2/Sec5"/>
</dbReference>
<evidence type="ECO:0000256" key="5">
    <source>
        <dbReference type="SAM" id="MobiDB-lite"/>
    </source>
</evidence>
<keyword evidence="8" id="KW-1185">Reference proteome</keyword>
<organism evidence="7 8">
    <name type="scientific">Sporothrix bragantina</name>
    <dbReference type="NCBI Taxonomy" id="671064"/>
    <lineage>
        <taxon>Eukaryota</taxon>
        <taxon>Fungi</taxon>
        <taxon>Dikarya</taxon>
        <taxon>Ascomycota</taxon>
        <taxon>Pezizomycotina</taxon>
        <taxon>Sordariomycetes</taxon>
        <taxon>Sordariomycetidae</taxon>
        <taxon>Ophiostomatales</taxon>
        <taxon>Ophiostomataceae</taxon>
        <taxon>Sporothrix</taxon>
    </lineage>
</organism>
<evidence type="ECO:0000256" key="3">
    <source>
        <dbReference type="ARBA" id="ARBA00022483"/>
    </source>
</evidence>
<evidence type="ECO:0000256" key="1">
    <source>
        <dbReference type="ARBA" id="ARBA00010578"/>
    </source>
</evidence>
<feature type="domain" description="Exocyst complex component EXOC2/Sec5 N-terminal" evidence="6">
    <location>
        <begin position="89"/>
        <end position="1118"/>
    </location>
</feature>
<feature type="region of interest" description="Disordered" evidence="5">
    <location>
        <begin position="1115"/>
        <end position="1153"/>
    </location>
</feature>
<keyword evidence="4" id="KW-0653">Protein transport</keyword>
<feature type="compositionally biased region" description="Gly residues" evidence="5">
    <location>
        <begin position="220"/>
        <end position="230"/>
    </location>
</feature>
<dbReference type="Proteomes" id="UP001642406">
    <property type="component" value="Unassembled WGS sequence"/>
</dbReference>
<feature type="region of interest" description="Disordered" evidence="5">
    <location>
        <begin position="190"/>
        <end position="244"/>
    </location>
</feature>
<protein>
    <recommendedName>
        <fullName evidence="4">Exocyst complex component SEC5</fullName>
    </recommendedName>
</protein>
<name>A0ABP0B9K5_9PEZI</name>
<dbReference type="PANTHER" id="PTHR13043">
    <property type="entry name" value="EXOCYST COMPLEX COMPONENT SEC5"/>
    <property type="match status" value="1"/>
</dbReference>
<dbReference type="Pfam" id="PF15469">
    <property type="entry name" value="Sec5"/>
    <property type="match status" value="1"/>
</dbReference>
<comment type="similarity">
    <text evidence="1 4">Belongs to the SEC5 family.</text>
</comment>
<evidence type="ECO:0000259" key="6">
    <source>
        <dbReference type="Pfam" id="PF15469"/>
    </source>
</evidence>
<gene>
    <name evidence="7" type="primary">SEC5</name>
    <name evidence="7" type="ORF">SBRCBS47491_002754</name>
</gene>
<evidence type="ECO:0000256" key="2">
    <source>
        <dbReference type="ARBA" id="ARBA00022448"/>
    </source>
</evidence>
<evidence type="ECO:0000256" key="4">
    <source>
        <dbReference type="RuleBase" id="RU365069"/>
    </source>
</evidence>
<proteinExistence type="inferred from homology"/>
<keyword evidence="3 4" id="KW-0268">Exocytosis</keyword>
<accession>A0ABP0B9K5</accession>
<feature type="region of interest" description="Disordered" evidence="5">
    <location>
        <begin position="347"/>
        <end position="371"/>
    </location>
</feature>
<feature type="region of interest" description="Disordered" evidence="5">
    <location>
        <begin position="630"/>
        <end position="672"/>
    </location>
</feature>
<comment type="caution">
    <text evidence="7">The sequence shown here is derived from an EMBL/GenBank/DDBJ whole genome shotgun (WGS) entry which is preliminary data.</text>
</comment>